<evidence type="ECO:0000259" key="1">
    <source>
        <dbReference type="Pfam" id="PF00899"/>
    </source>
</evidence>
<proteinExistence type="predicted"/>
<dbReference type="InterPro" id="IPR045886">
    <property type="entry name" value="ThiF/MoeB/HesA"/>
</dbReference>
<dbReference type="GO" id="GO:0004792">
    <property type="term" value="F:thiosulfate-cyanide sulfurtransferase activity"/>
    <property type="evidence" value="ECO:0007669"/>
    <property type="project" value="TreeGrafter"/>
</dbReference>
<sequence length="61" mass="6313">MPEIGHTGQQRLLDTSVLLVGVGGLGCSAAQYLTAAGVGKLGLLDDDSVDLSNLQRQILFS</sequence>
<dbReference type="SUPFAM" id="SSF69572">
    <property type="entry name" value="Activating enzymes of the ubiquitin-like proteins"/>
    <property type="match status" value="1"/>
</dbReference>
<dbReference type="GO" id="GO:0008641">
    <property type="term" value="F:ubiquitin-like modifier activating enzyme activity"/>
    <property type="evidence" value="ECO:0007669"/>
    <property type="project" value="InterPro"/>
</dbReference>
<dbReference type="Gene3D" id="3.40.50.720">
    <property type="entry name" value="NAD(P)-binding Rossmann-like Domain"/>
    <property type="match status" value="1"/>
</dbReference>
<dbReference type="GO" id="GO:0005829">
    <property type="term" value="C:cytosol"/>
    <property type="evidence" value="ECO:0007669"/>
    <property type="project" value="TreeGrafter"/>
</dbReference>
<dbReference type="AlphaFoldDB" id="A0A382JL54"/>
<dbReference type="GO" id="GO:0008146">
    <property type="term" value="F:sulfotransferase activity"/>
    <property type="evidence" value="ECO:0007669"/>
    <property type="project" value="TreeGrafter"/>
</dbReference>
<dbReference type="PANTHER" id="PTHR10953:SF102">
    <property type="entry name" value="ADENYLYLTRANSFERASE AND SULFURTRANSFERASE MOCS3"/>
    <property type="match status" value="1"/>
</dbReference>
<dbReference type="Pfam" id="PF00899">
    <property type="entry name" value="ThiF"/>
    <property type="match status" value="1"/>
</dbReference>
<protein>
    <recommendedName>
        <fullName evidence="1">THIF-type NAD/FAD binding fold domain-containing protein</fullName>
    </recommendedName>
</protein>
<reference evidence="2" key="1">
    <citation type="submission" date="2018-05" db="EMBL/GenBank/DDBJ databases">
        <authorList>
            <person name="Lanie J.A."/>
            <person name="Ng W.-L."/>
            <person name="Kazmierczak K.M."/>
            <person name="Andrzejewski T.M."/>
            <person name="Davidsen T.M."/>
            <person name="Wayne K.J."/>
            <person name="Tettelin H."/>
            <person name="Glass J.I."/>
            <person name="Rusch D."/>
            <person name="Podicherti R."/>
            <person name="Tsui H.-C.T."/>
            <person name="Winkler M.E."/>
        </authorList>
    </citation>
    <scope>NUCLEOTIDE SEQUENCE</scope>
</reference>
<feature type="non-terminal residue" evidence="2">
    <location>
        <position position="61"/>
    </location>
</feature>
<dbReference type="PANTHER" id="PTHR10953">
    <property type="entry name" value="UBIQUITIN-ACTIVATING ENZYME E1"/>
    <property type="match status" value="1"/>
</dbReference>
<accession>A0A382JL54</accession>
<name>A0A382JL54_9ZZZZ</name>
<feature type="domain" description="THIF-type NAD/FAD binding fold" evidence="1">
    <location>
        <begin position="2"/>
        <end position="61"/>
    </location>
</feature>
<dbReference type="GO" id="GO:0016779">
    <property type="term" value="F:nucleotidyltransferase activity"/>
    <property type="evidence" value="ECO:0007669"/>
    <property type="project" value="TreeGrafter"/>
</dbReference>
<gene>
    <name evidence="2" type="ORF">METZ01_LOCUS264215</name>
</gene>
<evidence type="ECO:0000313" key="2">
    <source>
        <dbReference type="EMBL" id="SVC11361.1"/>
    </source>
</evidence>
<dbReference type="InterPro" id="IPR000594">
    <property type="entry name" value="ThiF_NAD_FAD-bd"/>
</dbReference>
<dbReference type="EMBL" id="UINC01074306">
    <property type="protein sequence ID" value="SVC11361.1"/>
    <property type="molecule type" value="Genomic_DNA"/>
</dbReference>
<organism evidence="2">
    <name type="scientific">marine metagenome</name>
    <dbReference type="NCBI Taxonomy" id="408172"/>
    <lineage>
        <taxon>unclassified sequences</taxon>
        <taxon>metagenomes</taxon>
        <taxon>ecological metagenomes</taxon>
    </lineage>
</organism>
<dbReference type="InterPro" id="IPR035985">
    <property type="entry name" value="Ubiquitin-activating_enz"/>
</dbReference>